<dbReference type="InterPro" id="IPR036412">
    <property type="entry name" value="HAD-like_sf"/>
</dbReference>
<reference evidence="1" key="1">
    <citation type="submission" date="2020-10" db="EMBL/GenBank/DDBJ databases">
        <authorList>
            <person name="Gilroy R."/>
        </authorList>
    </citation>
    <scope>NUCLEOTIDE SEQUENCE</scope>
    <source>
        <strain evidence="1">D5-748</strain>
    </source>
</reference>
<dbReference type="EMBL" id="JADIMO010000058">
    <property type="protein sequence ID" value="MBO8445007.1"/>
    <property type="molecule type" value="Genomic_DNA"/>
</dbReference>
<comment type="caution">
    <text evidence="1">The sequence shown here is derived from an EMBL/GenBank/DDBJ whole genome shotgun (WGS) entry which is preliminary data.</text>
</comment>
<dbReference type="Proteomes" id="UP000823619">
    <property type="component" value="Unassembled WGS sequence"/>
</dbReference>
<sequence>MTKAVFFDIDGTLVSFRTHSISQNTLADLYALKEKGVKTFIASGRPLKMMDNLSGFPFDGYITLNGAIVYADDRIIFRHPIDPVTAGKIAEIADTAGMPCVTYCEDRLAVSMTDDTTNMTFKMIKLPPIPVIPAVEMAREPVYQFTIFADEEQEKTMILPEADKLEPSRWNPMFMDLNPKGLSKADGIRAICGHFGISREETMAFGDGGNDIEMLKYAGTGIAMGNASDNVKASADHVTGSVDEDGIGMALHHFGVL</sequence>
<dbReference type="Gene3D" id="3.40.50.1000">
    <property type="entry name" value="HAD superfamily/HAD-like"/>
    <property type="match status" value="1"/>
</dbReference>
<dbReference type="PROSITE" id="PS01229">
    <property type="entry name" value="COF_2"/>
    <property type="match status" value="1"/>
</dbReference>
<dbReference type="GO" id="GO:0016791">
    <property type="term" value="F:phosphatase activity"/>
    <property type="evidence" value="ECO:0007669"/>
    <property type="project" value="TreeGrafter"/>
</dbReference>
<evidence type="ECO:0000313" key="1">
    <source>
        <dbReference type="EMBL" id="MBO8445007.1"/>
    </source>
</evidence>
<dbReference type="AlphaFoldDB" id="A0A9D9HCS8"/>
<dbReference type="GO" id="GO:0005829">
    <property type="term" value="C:cytosol"/>
    <property type="evidence" value="ECO:0007669"/>
    <property type="project" value="TreeGrafter"/>
</dbReference>
<dbReference type="InterPro" id="IPR023214">
    <property type="entry name" value="HAD_sf"/>
</dbReference>
<proteinExistence type="predicted"/>
<dbReference type="PANTHER" id="PTHR10000">
    <property type="entry name" value="PHOSPHOSERINE PHOSPHATASE"/>
    <property type="match status" value="1"/>
</dbReference>
<dbReference type="SFLD" id="SFLDS00003">
    <property type="entry name" value="Haloacid_Dehalogenase"/>
    <property type="match status" value="1"/>
</dbReference>
<name>A0A9D9HCS8_9BACT</name>
<dbReference type="SUPFAM" id="SSF56784">
    <property type="entry name" value="HAD-like"/>
    <property type="match status" value="1"/>
</dbReference>
<dbReference type="InterPro" id="IPR000150">
    <property type="entry name" value="Cof"/>
</dbReference>
<dbReference type="SFLD" id="SFLDG01140">
    <property type="entry name" value="C2.B:_Phosphomannomutase_and_P"/>
    <property type="match status" value="1"/>
</dbReference>
<dbReference type="Pfam" id="PF08282">
    <property type="entry name" value="Hydrolase_3"/>
    <property type="match status" value="1"/>
</dbReference>
<dbReference type="PROSITE" id="PS01228">
    <property type="entry name" value="COF_1"/>
    <property type="match status" value="1"/>
</dbReference>
<organism evidence="1 2">
    <name type="scientific">Candidatus Cryptobacteroides merdavium</name>
    <dbReference type="NCBI Taxonomy" id="2840769"/>
    <lineage>
        <taxon>Bacteria</taxon>
        <taxon>Pseudomonadati</taxon>
        <taxon>Bacteroidota</taxon>
        <taxon>Bacteroidia</taxon>
        <taxon>Bacteroidales</taxon>
        <taxon>Candidatus Cryptobacteroides</taxon>
    </lineage>
</organism>
<dbReference type="NCBIfam" id="TIGR01484">
    <property type="entry name" value="HAD-SF-IIB"/>
    <property type="match status" value="1"/>
</dbReference>
<dbReference type="NCBIfam" id="TIGR00099">
    <property type="entry name" value="Cof-subfamily"/>
    <property type="match status" value="1"/>
</dbReference>
<reference evidence="1" key="2">
    <citation type="journal article" date="2021" name="PeerJ">
        <title>Extensive microbial diversity within the chicken gut microbiome revealed by metagenomics and culture.</title>
        <authorList>
            <person name="Gilroy R."/>
            <person name="Ravi A."/>
            <person name="Getino M."/>
            <person name="Pursley I."/>
            <person name="Horton D.L."/>
            <person name="Alikhan N.F."/>
            <person name="Baker D."/>
            <person name="Gharbi K."/>
            <person name="Hall N."/>
            <person name="Watson M."/>
            <person name="Adriaenssens E.M."/>
            <person name="Foster-Nyarko E."/>
            <person name="Jarju S."/>
            <person name="Secka A."/>
            <person name="Antonio M."/>
            <person name="Oren A."/>
            <person name="Chaudhuri R.R."/>
            <person name="La Ragione R."/>
            <person name="Hildebrand F."/>
            <person name="Pallen M.J."/>
        </authorList>
    </citation>
    <scope>NUCLEOTIDE SEQUENCE</scope>
    <source>
        <strain evidence="1">D5-748</strain>
    </source>
</reference>
<dbReference type="InterPro" id="IPR006379">
    <property type="entry name" value="HAD-SF_hydro_IIB"/>
</dbReference>
<gene>
    <name evidence="1" type="ORF">IAC23_04845</name>
</gene>
<accession>A0A9D9HCS8</accession>
<keyword evidence="1" id="KW-0378">Hydrolase</keyword>
<protein>
    <submittedName>
        <fullName evidence="1">Cof-type HAD-IIB family hydrolase</fullName>
    </submittedName>
</protein>
<evidence type="ECO:0000313" key="2">
    <source>
        <dbReference type="Proteomes" id="UP000823619"/>
    </source>
</evidence>
<dbReference type="Gene3D" id="3.30.1240.10">
    <property type="match status" value="1"/>
</dbReference>
<dbReference type="PANTHER" id="PTHR10000:SF25">
    <property type="entry name" value="PHOSPHATASE YKRA-RELATED"/>
    <property type="match status" value="1"/>
</dbReference>
<dbReference type="SFLD" id="SFLDG01144">
    <property type="entry name" value="C2.B.4:_PGP_Like"/>
    <property type="match status" value="1"/>
</dbReference>
<dbReference type="GO" id="GO:0000287">
    <property type="term" value="F:magnesium ion binding"/>
    <property type="evidence" value="ECO:0007669"/>
    <property type="project" value="TreeGrafter"/>
</dbReference>